<feature type="non-terminal residue" evidence="2">
    <location>
        <position position="1"/>
    </location>
</feature>
<gene>
    <name evidence="2" type="ORF">MNBD_PLANCTO02-1019</name>
</gene>
<name>A0A3B1DZD3_9ZZZZ</name>
<organism evidence="2">
    <name type="scientific">hydrothermal vent metagenome</name>
    <dbReference type="NCBI Taxonomy" id="652676"/>
    <lineage>
        <taxon>unclassified sequences</taxon>
        <taxon>metagenomes</taxon>
        <taxon>ecological metagenomes</taxon>
    </lineage>
</organism>
<sequence length="381" mass="42207">ELYIISADRVQLIKGRLSASVPEPARGFQVVTKTMTIVDLGTRFGAMVDDDGKAEVHVFEGEVEVTPQSPESKLPTLKLVTNEARKFEGRLAHSKPISVVPENFAKPPTPQQMDAARTGNLVAYPVISKKKIVNTESELATSLNPLPLNSVGDSFAYPLGGLSGQFGGIGFGGIPWRADDEFLNVVNPVVPLSYGELTGGEQAIQIAGRNPFYPAVANRFSRELPTRLNQDFYFSFLARYDGLDEDDFFSLWFDNNDKQDATHNKSSPNFGIRNGKFFTRLTVHKEKLGPQAIDGETFLLVGHLSMNETTKHQTLSLWINPENKNATPVAVVRGLNHKWNSHSMTIGLRMGQYTELDDTLLLDRLLFGKTFLQVTTPLLKK</sequence>
<accession>A0A3B1DZD3</accession>
<dbReference type="GO" id="GO:0016989">
    <property type="term" value="F:sigma factor antagonist activity"/>
    <property type="evidence" value="ECO:0007669"/>
    <property type="project" value="TreeGrafter"/>
</dbReference>
<dbReference type="Pfam" id="PF04773">
    <property type="entry name" value="FecR"/>
    <property type="match status" value="1"/>
</dbReference>
<dbReference type="PANTHER" id="PTHR30273:SF2">
    <property type="entry name" value="PROTEIN FECR"/>
    <property type="match status" value="1"/>
</dbReference>
<dbReference type="InterPro" id="IPR012373">
    <property type="entry name" value="Ferrdict_sens_TM"/>
</dbReference>
<dbReference type="EMBL" id="UOGL01000509">
    <property type="protein sequence ID" value="VAX41060.1"/>
    <property type="molecule type" value="Genomic_DNA"/>
</dbReference>
<reference evidence="2" key="1">
    <citation type="submission" date="2018-06" db="EMBL/GenBank/DDBJ databases">
        <authorList>
            <person name="Zhirakovskaya E."/>
        </authorList>
    </citation>
    <scope>NUCLEOTIDE SEQUENCE</scope>
</reference>
<dbReference type="InterPro" id="IPR006860">
    <property type="entry name" value="FecR"/>
</dbReference>
<evidence type="ECO:0000259" key="1">
    <source>
        <dbReference type="Pfam" id="PF04773"/>
    </source>
</evidence>
<proteinExistence type="predicted"/>
<dbReference type="PANTHER" id="PTHR30273">
    <property type="entry name" value="PERIPLASMIC SIGNAL SENSOR AND SIGMA FACTOR ACTIVATOR FECR-RELATED"/>
    <property type="match status" value="1"/>
</dbReference>
<dbReference type="AlphaFoldDB" id="A0A3B1DZD3"/>
<evidence type="ECO:0000313" key="2">
    <source>
        <dbReference type="EMBL" id="VAX41060.1"/>
    </source>
</evidence>
<feature type="domain" description="FecR protein" evidence="1">
    <location>
        <begin position="9"/>
        <end position="64"/>
    </location>
</feature>
<protein>
    <recommendedName>
        <fullName evidence="1">FecR protein domain-containing protein</fullName>
    </recommendedName>
</protein>
<dbReference type="Gene3D" id="2.60.120.1440">
    <property type="match status" value="1"/>
</dbReference>